<dbReference type="EMBL" id="JADAQX010000181">
    <property type="protein sequence ID" value="KAF8821434.1"/>
    <property type="molecule type" value="Genomic_DNA"/>
</dbReference>
<proteinExistence type="predicted"/>
<dbReference type="InterPro" id="IPR003358">
    <property type="entry name" value="tRNA_(Gua-N-7)_MeTrfase_Trmb"/>
</dbReference>
<dbReference type="PANTHER" id="PTHR23417:SF14">
    <property type="entry name" value="PENTACOTRIPEPTIDE-REPEAT REGION OF PRORP DOMAIN-CONTAINING PROTEIN"/>
    <property type="match status" value="1"/>
</dbReference>
<evidence type="ECO:0000256" key="1">
    <source>
        <dbReference type="ARBA" id="ARBA00000142"/>
    </source>
</evidence>
<comment type="caution">
    <text evidence="8">The sequence shown here is derived from an EMBL/GenBank/DDBJ whole genome shotgun (WGS) entry which is preliminary data.</text>
</comment>
<keyword evidence="6" id="KW-0819">tRNA processing</keyword>
<evidence type="ECO:0000256" key="4">
    <source>
        <dbReference type="ARBA" id="ARBA00022679"/>
    </source>
</evidence>
<dbReference type="PANTHER" id="PTHR23417">
    <property type="entry name" value="3-DEOXY-D-MANNO-OCTULOSONIC-ACID TRANSFERASE/TRNA GUANINE-N 7 - -METHYLTRANSFERASE"/>
    <property type="match status" value="1"/>
</dbReference>
<dbReference type="SUPFAM" id="SSF53335">
    <property type="entry name" value="S-adenosyl-L-methionine-dependent methyltransferases"/>
    <property type="match status" value="1"/>
</dbReference>
<dbReference type="PROSITE" id="PS51625">
    <property type="entry name" value="SAM_MT_TRMB"/>
    <property type="match status" value="1"/>
</dbReference>
<organism evidence="8 9">
    <name type="scientific">Cardiosporidium cionae</name>
    <dbReference type="NCBI Taxonomy" id="476202"/>
    <lineage>
        <taxon>Eukaryota</taxon>
        <taxon>Sar</taxon>
        <taxon>Alveolata</taxon>
        <taxon>Apicomplexa</taxon>
        <taxon>Aconoidasida</taxon>
        <taxon>Nephromycida</taxon>
        <taxon>Cardiosporidium</taxon>
    </lineage>
</organism>
<evidence type="ECO:0000256" key="5">
    <source>
        <dbReference type="ARBA" id="ARBA00022691"/>
    </source>
</evidence>
<evidence type="ECO:0000256" key="7">
    <source>
        <dbReference type="SAM" id="SignalP"/>
    </source>
</evidence>
<feature type="signal peptide" evidence="7">
    <location>
        <begin position="1"/>
        <end position="18"/>
    </location>
</feature>
<sequence length="485" mass="55480">MLQFWVLLLSQSLKLSSATETLVDGVSFLYLSKLLHQMFCLKTGVKLLECNLGLQRLFHSQPKIAARFVIDKSVLNSMALSCALTGEFDSGKAILKSVDCYGKDVSHSLGKVNYHKNNNKFQSLQEEEFAREYSRIKAFLDNPGHLTKSSVLKHFLRFYILPIQPTLKIDFPIRNCVINNDLVFENSSQQILTSIISQQNRVSAATKRGLEQMKNLSPGIFHLLTRTDETCCEIQASNFLIPEEVALENFCLQYNSSFAKNLHPILNNVDATLPFVKFAKQYGKQINKTTGFLLLNKLFRGNYPTEGYRLEIGAGTGDWIAAMAKLNRNFNWLAIELRLDRCHQIFSRIVLEDLKNCCLLGGNAVEIIESMLPASFLEKVFINFPQPSSYTDKRHWLSMEFFRNLHRNLLVDGEIILVTDNEPLCHQIAQEISCLDGMYTACHPGQFYLLGSPPSYEAYSSYFDRLWNNGKRTKRFHFQFKKVCQ</sequence>
<keyword evidence="9" id="KW-1185">Reference proteome</keyword>
<dbReference type="Proteomes" id="UP000823046">
    <property type="component" value="Unassembled WGS sequence"/>
</dbReference>
<keyword evidence="3" id="KW-0489">Methyltransferase</keyword>
<dbReference type="InterPro" id="IPR029063">
    <property type="entry name" value="SAM-dependent_MTases_sf"/>
</dbReference>
<keyword evidence="7" id="KW-0732">Signal</keyword>
<name>A0ABQ7JBV0_9APIC</name>
<evidence type="ECO:0000313" key="9">
    <source>
        <dbReference type="Proteomes" id="UP000823046"/>
    </source>
</evidence>
<gene>
    <name evidence="8" type="ORF">IE077_002038</name>
</gene>
<evidence type="ECO:0000256" key="6">
    <source>
        <dbReference type="ARBA" id="ARBA00022694"/>
    </source>
</evidence>
<evidence type="ECO:0000256" key="2">
    <source>
        <dbReference type="ARBA" id="ARBA00011977"/>
    </source>
</evidence>
<evidence type="ECO:0000256" key="3">
    <source>
        <dbReference type="ARBA" id="ARBA00022603"/>
    </source>
</evidence>
<accession>A0ABQ7JBV0</accession>
<keyword evidence="5" id="KW-0949">S-adenosyl-L-methionine</keyword>
<keyword evidence="4" id="KW-0808">Transferase</keyword>
<protein>
    <recommendedName>
        <fullName evidence="2">tRNA (guanine(46)-N(7))-methyltransferase</fullName>
        <ecNumber evidence="2">2.1.1.33</ecNumber>
    </recommendedName>
</protein>
<evidence type="ECO:0000313" key="8">
    <source>
        <dbReference type="EMBL" id="KAF8821434.1"/>
    </source>
</evidence>
<dbReference type="Pfam" id="PF02390">
    <property type="entry name" value="Methyltransf_4"/>
    <property type="match status" value="1"/>
</dbReference>
<dbReference type="Gene3D" id="3.40.50.150">
    <property type="entry name" value="Vaccinia Virus protein VP39"/>
    <property type="match status" value="1"/>
</dbReference>
<feature type="chain" id="PRO_5045513248" description="tRNA (guanine(46)-N(7))-methyltransferase" evidence="7">
    <location>
        <begin position="19"/>
        <end position="485"/>
    </location>
</feature>
<comment type="catalytic activity">
    <reaction evidence="1">
        <text>guanosine(46) in tRNA + S-adenosyl-L-methionine = N(7)-methylguanosine(46) in tRNA + S-adenosyl-L-homocysteine</text>
        <dbReference type="Rhea" id="RHEA:42708"/>
        <dbReference type="Rhea" id="RHEA-COMP:10188"/>
        <dbReference type="Rhea" id="RHEA-COMP:10189"/>
        <dbReference type="ChEBI" id="CHEBI:57856"/>
        <dbReference type="ChEBI" id="CHEBI:59789"/>
        <dbReference type="ChEBI" id="CHEBI:74269"/>
        <dbReference type="ChEBI" id="CHEBI:74480"/>
        <dbReference type="EC" id="2.1.1.33"/>
    </reaction>
</comment>
<reference evidence="8 9" key="1">
    <citation type="journal article" date="2020" name="bioRxiv">
        <title>Metabolic contributions of an alphaproteobacterial endosymbiont in the apicomplexan Cardiosporidium cionae.</title>
        <authorList>
            <person name="Hunter E.S."/>
            <person name="Paight C.J."/>
            <person name="Lane C.E."/>
        </authorList>
    </citation>
    <scope>NUCLEOTIDE SEQUENCE [LARGE SCALE GENOMIC DNA]</scope>
    <source>
        <strain evidence="8">ESH_2018</strain>
    </source>
</reference>
<dbReference type="EC" id="2.1.1.33" evidence="2"/>